<sequence>MISCSPQTIQAQPLSFTFTEMWSSTRGTGDVTVECLAHLADSPVLRGEENSRLVAAPETLLLPVVRPCCRRPELGVARGVNMSAAEPACCSTGEK</sequence>
<keyword evidence="2" id="KW-1185">Reference proteome</keyword>
<dbReference type="AlphaFoldDB" id="A0A4Z2H4T5"/>
<dbReference type="OrthoDB" id="103454at2759"/>
<reference evidence="1 2" key="1">
    <citation type="submission" date="2019-03" db="EMBL/GenBank/DDBJ databases">
        <title>First draft genome of Liparis tanakae, snailfish: a comprehensive survey of snailfish specific genes.</title>
        <authorList>
            <person name="Kim W."/>
            <person name="Song I."/>
            <person name="Jeong J.-H."/>
            <person name="Kim D."/>
            <person name="Kim S."/>
            <person name="Ryu S."/>
            <person name="Song J.Y."/>
            <person name="Lee S.K."/>
        </authorList>
    </citation>
    <scope>NUCLEOTIDE SEQUENCE [LARGE SCALE GENOMIC DNA]</scope>
    <source>
        <tissue evidence="1">Muscle</tissue>
    </source>
</reference>
<evidence type="ECO:0000313" key="2">
    <source>
        <dbReference type="Proteomes" id="UP000314294"/>
    </source>
</evidence>
<dbReference type="EMBL" id="SRLO01000333">
    <property type="protein sequence ID" value="TNN60480.1"/>
    <property type="molecule type" value="Genomic_DNA"/>
</dbReference>
<comment type="caution">
    <text evidence="1">The sequence shown here is derived from an EMBL/GenBank/DDBJ whole genome shotgun (WGS) entry which is preliminary data.</text>
</comment>
<evidence type="ECO:0000313" key="1">
    <source>
        <dbReference type="EMBL" id="TNN60480.1"/>
    </source>
</evidence>
<accession>A0A4Z2H4T5</accession>
<protein>
    <submittedName>
        <fullName evidence="1">Uncharacterized protein</fullName>
    </submittedName>
</protein>
<organism evidence="1 2">
    <name type="scientific">Liparis tanakae</name>
    <name type="common">Tanaka's snailfish</name>
    <dbReference type="NCBI Taxonomy" id="230148"/>
    <lineage>
        <taxon>Eukaryota</taxon>
        <taxon>Metazoa</taxon>
        <taxon>Chordata</taxon>
        <taxon>Craniata</taxon>
        <taxon>Vertebrata</taxon>
        <taxon>Euteleostomi</taxon>
        <taxon>Actinopterygii</taxon>
        <taxon>Neopterygii</taxon>
        <taxon>Teleostei</taxon>
        <taxon>Neoteleostei</taxon>
        <taxon>Acanthomorphata</taxon>
        <taxon>Eupercaria</taxon>
        <taxon>Perciformes</taxon>
        <taxon>Cottioidei</taxon>
        <taxon>Cottales</taxon>
        <taxon>Liparidae</taxon>
        <taxon>Liparis</taxon>
    </lineage>
</organism>
<dbReference type="Proteomes" id="UP000314294">
    <property type="component" value="Unassembled WGS sequence"/>
</dbReference>
<gene>
    <name evidence="1" type="ORF">EYF80_029331</name>
</gene>
<name>A0A4Z2H4T5_9TELE</name>
<proteinExistence type="predicted"/>